<protein>
    <submittedName>
        <fullName evidence="2">Uncharacterized protein</fullName>
    </submittedName>
</protein>
<evidence type="ECO:0000256" key="1">
    <source>
        <dbReference type="SAM" id="Coils"/>
    </source>
</evidence>
<dbReference type="EMBL" id="JADIML010000134">
    <property type="protein sequence ID" value="MBO8463223.1"/>
    <property type="molecule type" value="Genomic_DNA"/>
</dbReference>
<dbReference type="Proteomes" id="UP000823618">
    <property type="component" value="Unassembled WGS sequence"/>
</dbReference>
<keyword evidence="1" id="KW-0175">Coiled coil</keyword>
<evidence type="ECO:0000313" key="3">
    <source>
        <dbReference type="Proteomes" id="UP000823618"/>
    </source>
</evidence>
<comment type="caution">
    <text evidence="2">The sequence shown here is derived from an EMBL/GenBank/DDBJ whole genome shotgun (WGS) entry which is preliminary data.</text>
</comment>
<reference evidence="2" key="2">
    <citation type="journal article" date="2021" name="PeerJ">
        <title>Extensive microbial diversity within the chicken gut microbiome revealed by metagenomics and culture.</title>
        <authorList>
            <person name="Gilroy R."/>
            <person name="Ravi A."/>
            <person name="Getino M."/>
            <person name="Pursley I."/>
            <person name="Horton D.L."/>
            <person name="Alikhan N.F."/>
            <person name="Baker D."/>
            <person name="Gharbi K."/>
            <person name="Hall N."/>
            <person name="Watson M."/>
            <person name="Adriaenssens E.M."/>
            <person name="Foster-Nyarko E."/>
            <person name="Jarju S."/>
            <person name="Secka A."/>
            <person name="Antonio M."/>
            <person name="Oren A."/>
            <person name="Chaudhuri R.R."/>
            <person name="La Ragione R."/>
            <person name="Hildebrand F."/>
            <person name="Pallen M.J."/>
        </authorList>
    </citation>
    <scope>NUCLEOTIDE SEQUENCE</scope>
    <source>
        <strain evidence="2">E3-2379</strain>
    </source>
</reference>
<organism evidence="2 3">
    <name type="scientific">Candidatus Scybalomonas excrementavium</name>
    <dbReference type="NCBI Taxonomy" id="2840943"/>
    <lineage>
        <taxon>Bacteria</taxon>
        <taxon>Bacillati</taxon>
        <taxon>Bacillota</taxon>
        <taxon>Clostridia</taxon>
        <taxon>Lachnospirales</taxon>
        <taxon>Lachnospiraceae</taxon>
        <taxon>Lachnospiraceae incertae sedis</taxon>
        <taxon>Candidatus Scybalomonas</taxon>
    </lineage>
</organism>
<name>A0A9D9HZR5_9FIRM</name>
<proteinExistence type="predicted"/>
<accession>A0A9D9HZR5</accession>
<gene>
    <name evidence="2" type="ORF">IAC13_04745</name>
</gene>
<feature type="coiled-coil region" evidence="1">
    <location>
        <begin position="101"/>
        <end position="132"/>
    </location>
</feature>
<dbReference type="AlphaFoldDB" id="A0A9D9HZR5"/>
<reference evidence="2" key="1">
    <citation type="submission" date="2020-10" db="EMBL/GenBank/DDBJ databases">
        <authorList>
            <person name="Gilroy R."/>
        </authorList>
    </citation>
    <scope>NUCLEOTIDE SEQUENCE</scope>
    <source>
        <strain evidence="2">E3-2379</strain>
    </source>
</reference>
<evidence type="ECO:0000313" key="2">
    <source>
        <dbReference type="EMBL" id="MBO8463223.1"/>
    </source>
</evidence>
<sequence>MKVLYEQPLRCKGKLVVLENRWYLSFEEQGPDKRYKKRPFQVLDKDVESFCKCLQENFIYYEEQKQKGCSSLIQGQGGQWIRFGIREGVCLFHQSYPIKTKEKLEKTLSELLEAKEKAIQILKEQNQRKEEKK</sequence>